<evidence type="ECO:0000313" key="5">
    <source>
        <dbReference type="Proteomes" id="UP000233783"/>
    </source>
</evidence>
<dbReference type="GO" id="GO:0016887">
    <property type="term" value="F:ATP hydrolysis activity"/>
    <property type="evidence" value="ECO:0007669"/>
    <property type="project" value="InterPro"/>
</dbReference>
<dbReference type="RefSeq" id="WP_202961611.1">
    <property type="nucleotide sequence ID" value="NZ_JGZG01000022.1"/>
</dbReference>
<evidence type="ECO:0000313" key="4">
    <source>
        <dbReference type="EMBL" id="PKU95547.1"/>
    </source>
</evidence>
<reference evidence="4 5" key="1">
    <citation type="submission" date="2017-10" db="EMBL/GenBank/DDBJ databases">
        <title>Bifidobacterium genomics.</title>
        <authorList>
            <person name="Lugli G.A."/>
            <person name="Milani C."/>
            <person name="Mancabelli L."/>
        </authorList>
    </citation>
    <scope>NUCLEOTIDE SEQUENCE [LARGE SCALE GENOMIC DNA]</scope>
    <source>
        <strain evidence="4 5">1744B</strain>
    </source>
</reference>
<dbReference type="AlphaFoldDB" id="A0A2N3QU06"/>
<keyword evidence="1" id="KW-0547">Nucleotide-binding</keyword>
<dbReference type="SMART" id="SM00382">
    <property type="entry name" value="AAA"/>
    <property type="match status" value="1"/>
</dbReference>
<proteinExistence type="predicted"/>
<gene>
    <name evidence="4" type="ORF">CQR56_1346</name>
</gene>
<keyword evidence="2 4" id="KW-0067">ATP-binding</keyword>
<dbReference type="GO" id="GO:0005524">
    <property type="term" value="F:ATP binding"/>
    <property type="evidence" value="ECO:0007669"/>
    <property type="project" value="UniProtKB-KW"/>
</dbReference>
<dbReference type="Pfam" id="PF00005">
    <property type="entry name" value="ABC_tran"/>
    <property type="match status" value="1"/>
</dbReference>
<evidence type="ECO:0000256" key="1">
    <source>
        <dbReference type="ARBA" id="ARBA00022741"/>
    </source>
</evidence>
<dbReference type="PROSITE" id="PS50893">
    <property type="entry name" value="ABC_TRANSPORTER_2"/>
    <property type="match status" value="1"/>
</dbReference>
<organism evidence="4 5">
    <name type="scientific">Bifidobacterium pseudolongum subsp. globosum</name>
    <dbReference type="NCBI Taxonomy" id="1690"/>
    <lineage>
        <taxon>Bacteria</taxon>
        <taxon>Bacillati</taxon>
        <taxon>Actinomycetota</taxon>
        <taxon>Actinomycetes</taxon>
        <taxon>Bifidobacteriales</taxon>
        <taxon>Bifidobacteriaceae</taxon>
        <taxon>Bifidobacterium</taxon>
    </lineage>
</organism>
<dbReference type="InterPro" id="IPR017871">
    <property type="entry name" value="ABC_transporter-like_CS"/>
</dbReference>
<dbReference type="InterPro" id="IPR027417">
    <property type="entry name" value="P-loop_NTPase"/>
</dbReference>
<dbReference type="PROSITE" id="PS00211">
    <property type="entry name" value="ABC_TRANSPORTER_1"/>
    <property type="match status" value="1"/>
</dbReference>
<accession>A0A2N3QU06</accession>
<evidence type="ECO:0000259" key="3">
    <source>
        <dbReference type="PROSITE" id="PS50893"/>
    </source>
</evidence>
<dbReference type="InterPro" id="IPR003593">
    <property type="entry name" value="AAA+_ATPase"/>
</dbReference>
<dbReference type="InterPro" id="IPR003439">
    <property type="entry name" value="ABC_transporter-like_ATP-bd"/>
</dbReference>
<dbReference type="Proteomes" id="UP000233783">
    <property type="component" value="Unassembled WGS sequence"/>
</dbReference>
<name>A0A2N3QU06_9BIFI</name>
<evidence type="ECO:0000256" key="2">
    <source>
        <dbReference type="ARBA" id="ARBA00022840"/>
    </source>
</evidence>
<protein>
    <submittedName>
        <fullName evidence="4">ABC transporter ATP-binding protein</fullName>
    </submittedName>
</protein>
<dbReference type="EMBL" id="PCHB01000014">
    <property type="protein sequence ID" value="PKU95547.1"/>
    <property type="molecule type" value="Genomic_DNA"/>
</dbReference>
<sequence length="263" mass="29339">MTAASMPNRGDSHVIDVRDVYFRYAHGSNQVLNNISLTVDAGEMLCLLGPSGGGKTTLVDTIMGVQVPQSGTVSVFGEQAPYRNARRRVGFMPQETALYEDISAQDNLRFFGELFGMHGSALRARMDELFALTDLRNDRGKLVADYSGGMKRRLSLAVALVQRPDLLVLDEPTVGLDPEQRLFIWRHLRELSDRGVAILMTTHVMDEAQRCERIAMIRRGSVIADGSAEEICRRTHAADLEEAFLTLERHRGEAAQQKEERHA</sequence>
<comment type="caution">
    <text evidence="4">The sequence shown here is derived from an EMBL/GenBank/DDBJ whole genome shotgun (WGS) entry which is preliminary data.</text>
</comment>
<dbReference type="Gene3D" id="3.40.50.300">
    <property type="entry name" value="P-loop containing nucleotide triphosphate hydrolases"/>
    <property type="match status" value="1"/>
</dbReference>
<dbReference type="SUPFAM" id="SSF52540">
    <property type="entry name" value="P-loop containing nucleoside triphosphate hydrolases"/>
    <property type="match status" value="1"/>
</dbReference>
<dbReference type="PANTHER" id="PTHR43038:SF3">
    <property type="entry name" value="ABC TRANSPORTER G FAMILY MEMBER 20 ISOFORM X1"/>
    <property type="match status" value="1"/>
</dbReference>
<feature type="domain" description="ABC transporter" evidence="3">
    <location>
        <begin position="15"/>
        <end position="244"/>
    </location>
</feature>
<dbReference type="PANTHER" id="PTHR43038">
    <property type="entry name" value="ATP-BINDING CASSETTE, SUB-FAMILY H, MEMBER 1"/>
    <property type="match status" value="1"/>
</dbReference>
<dbReference type="CDD" id="cd03230">
    <property type="entry name" value="ABC_DR_subfamily_A"/>
    <property type="match status" value="1"/>
</dbReference>